<evidence type="ECO:0000313" key="1">
    <source>
        <dbReference type="EMBL" id="AAO70220.1"/>
    </source>
</evidence>
<dbReference type="Proteomes" id="UP000002670">
    <property type="component" value="Chromosome"/>
</dbReference>
<gene>
    <name evidence="1" type="ordered locus">t2649</name>
</gene>
<keyword evidence="2" id="KW-1185">Reference proteome</keyword>
<evidence type="ECO:0000313" key="2">
    <source>
        <dbReference type="Proteomes" id="UP000002670"/>
    </source>
</evidence>
<organism evidence="1 2">
    <name type="scientific">Salmonella typhi</name>
    <dbReference type="NCBI Taxonomy" id="90370"/>
    <lineage>
        <taxon>Bacteria</taxon>
        <taxon>Pseudomonadati</taxon>
        <taxon>Pseudomonadota</taxon>
        <taxon>Gammaproteobacteria</taxon>
        <taxon>Enterobacterales</taxon>
        <taxon>Enterobacteriaceae</taxon>
        <taxon>Salmonella</taxon>
    </lineage>
</organism>
<proteinExistence type="predicted"/>
<sequence>MCTDPGCGLVFKTLQTITRFIVRPVTPDELAESLHEKQELPPVRLKTQSYSLRLE</sequence>
<dbReference type="AlphaFoldDB" id="A0A0H2VNY7"/>
<reference evidence="1 2" key="1">
    <citation type="journal article" date="2003" name="J. Bacteriol.">
        <title>Comparative genomics of Salmonella enterica serovar Typhi strains Ty2 and CT18.</title>
        <authorList>
            <person name="Deng W."/>
            <person name="Liou S.R."/>
            <person name="Plunkett G.III."/>
            <person name="Mayhew G.F."/>
            <person name="Rose D.J."/>
            <person name="Burland V."/>
            <person name="Kodoyianni V."/>
            <person name="Schwartz D.C."/>
            <person name="Blattner F.R."/>
        </authorList>
    </citation>
    <scope>NUCLEOTIDE SEQUENCE [LARGE SCALE GENOMIC DNA]</scope>
    <source>
        <strain evidence="2">ATCC 700931 / Ty2</strain>
    </source>
</reference>
<accession>A0A0H2VNY7</accession>
<dbReference type="EMBL" id="AE014613">
    <property type="protein sequence ID" value="AAO70220.1"/>
    <property type="molecule type" value="Genomic_DNA"/>
</dbReference>
<name>A0A0H2VNY7_SALTI</name>
<protein>
    <recommendedName>
        <fullName evidence="3">Transactivation protein</fullName>
    </recommendedName>
</protein>
<dbReference type="KEGG" id="stt:t2649"/>
<dbReference type="HOGENOM" id="CLU_3025275_0_0_6"/>
<evidence type="ECO:0008006" key="3">
    <source>
        <dbReference type="Google" id="ProtNLM"/>
    </source>
</evidence>